<dbReference type="GO" id="GO:0008865">
    <property type="term" value="F:fructokinase activity"/>
    <property type="evidence" value="ECO:0007669"/>
    <property type="project" value="UniProtKB-EC"/>
</dbReference>
<dbReference type="InterPro" id="IPR029056">
    <property type="entry name" value="Ribokinase-like"/>
</dbReference>
<dbReference type="AlphaFoldDB" id="A0A2X4URT8"/>
<dbReference type="Gene3D" id="3.40.1190.20">
    <property type="match status" value="1"/>
</dbReference>
<evidence type="ECO:0000256" key="5">
    <source>
        <dbReference type="ARBA" id="ARBA00022840"/>
    </source>
</evidence>
<dbReference type="EC" id="2.7.1.4" evidence="7"/>
<dbReference type="GO" id="GO:0005524">
    <property type="term" value="F:ATP binding"/>
    <property type="evidence" value="ECO:0007669"/>
    <property type="project" value="UniProtKB-KW"/>
</dbReference>
<dbReference type="InterPro" id="IPR050306">
    <property type="entry name" value="PfkB_Carbo_kinase"/>
</dbReference>
<evidence type="ECO:0000259" key="6">
    <source>
        <dbReference type="Pfam" id="PF00294"/>
    </source>
</evidence>
<dbReference type="PANTHER" id="PTHR43085">
    <property type="entry name" value="HEXOKINASE FAMILY MEMBER"/>
    <property type="match status" value="1"/>
</dbReference>
<keyword evidence="5" id="KW-0067">ATP-binding</keyword>
<keyword evidence="4 7" id="KW-0418">Kinase</keyword>
<keyword evidence="3" id="KW-0547">Nucleotide-binding</keyword>
<comment type="similarity">
    <text evidence="1">Belongs to the carbohydrate kinase PfkB family.</text>
</comment>
<dbReference type="CDD" id="cd01167">
    <property type="entry name" value="bac_FRK"/>
    <property type="match status" value="1"/>
</dbReference>
<evidence type="ECO:0000256" key="4">
    <source>
        <dbReference type="ARBA" id="ARBA00022777"/>
    </source>
</evidence>
<evidence type="ECO:0000313" key="7">
    <source>
        <dbReference type="EMBL" id="SQI00814.1"/>
    </source>
</evidence>
<reference evidence="7 8" key="1">
    <citation type="submission" date="2018-06" db="EMBL/GenBank/DDBJ databases">
        <authorList>
            <consortium name="Pathogen Informatics"/>
            <person name="Doyle S."/>
        </authorList>
    </citation>
    <scope>NUCLEOTIDE SEQUENCE [LARGE SCALE GENOMIC DNA]</scope>
    <source>
        <strain evidence="7 8">NCTC10288</strain>
    </source>
</reference>
<dbReference type="PANTHER" id="PTHR43085:SF1">
    <property type="entry name" value="PSEUDOURIDINE KINASE-RELATED"/>
    <property type="match status" value="1"/>
</dbReference>
<proteinExistence type="inferred from homology"/>
<evidence type="ECO:0000313" key="8">
    <source>
        <dbReference type="Proteomes" id="UP000249264"/>
    </source>
</evidence>
<accession>A0A2X4URT8</accession>
<dbReference type="EMBL" id="LS483460">
    <property type="protein sequence ID" value="SQI00814.1"/>
    <property type="molecule type" value="Genomic_DNA"/>
</dbReference>
<gene>
    <name evidence="7" type="primary">cscK</name>
    <name evidence="7" type="ORF">NCTC10288_02132</name>
</gene>
<sequence>MASMDIMVCGEGLVDLVPRGRGRLADLTPALGGGPFNVAVAAGRLGAHVGFHSRLSTDAYGCALVDRLAEEGVDTSLVQRGPEPTTLAVCNIGDDGSATYSFYTEGTADRFVEPVLADVPWACFGTVSLALEPGASRYAALLKDLAAQGTMVALDPNIRPFFATESHREFLLSLLPHVTLLKLSEEEVDFLGAEALEQVPVVVTTRGGEGLSVRTASVSVTVPPVAVEVADTIGAGDTVMASLLSLLAERKLGASELTALNAEEWREILHFAATAAAITVSRTGAQPPSRAEVEERL</sequence>
<dbReference type="SUPFAM" id="SSF53613">
    <property type="entry name" value="Ribokinase-like"/>
    <property type="match status" value="1"/>
</dbReference>
<dbReference type="Proteomes" id="UP000249264">
    <property type="component" value="Chromosome 1"/>
</dbReference>
<dbReference type="STRING" id="38301.NX84_03195"/>
<evidence type="ECO:0000256" key="3">
    <source>
        <dbReference type="ARBA" id="ARBA00022741"/>
    </source>
</evidence>
<organism evidence="7 8">
    <name type="scientific">Corynebacterium minutissimum</name>
    <dbReference type="NCBI Taxonomy" id="38301"/>
    <lineage>
        <taxon>Bacteria</taxon>
        <taxon>Bacillati</taxon>
        <taxon>Actinomycetota</taxon>
        <taxon>Actinomycetes</taxon>
        <taxon>Mycobacteriales</taxon>
        <taxon>Corynebacteriaceae</taxon>
        <taxon>Corynebacterium</taxon>
    </lineage>
</organism>
<evidence type="ECO:0000256" key="1">
    <source>
        <dbReference type="ARBA" id="ARBA00010688"/>
    </source>
</evidence>
<feature type="domain" description="Carbohydrate kinase PfkB" evidence="6">
    <location>
        <begin position="6"/>
        <end position="289"/>
    </location>
</feature>
<dbReference type="InterPro" id="IPR011611">
    <property type="entry name" value="PfkB_dom"/>
</dbReference>
<dbReference type="EC" id="2.7.1.-" evidence="7"/>
<evidence type="ECO:0000256" key="2">
    <source>
        <dbReference type="ARBA" id="ARBA00022679"/>
    </source>
</evidence>
<protein>
    <submittedName>
        <fullName evidence="7">Carbohydrate/purine kinase</fullName>
        <ecNumber evidence="7">2.7.1.-</ecNumber>
        <ecNumber evidence="7">2.7.1.4</ecNumber>
    </submittedName>
</protein>
<dbReference type="KEGG" id="cmin:NCTC10288_02132"/>
<name>A0A2X4URT8_9CORY</name>
<keyword evidence="2 7" id="KW-0808">Transferase</keyword>
<dbReference type="Pfam" id="PF00294">
    <property type="entry name" value="PfkB"/>
    <property type="match status" value="1"/>
</dbReference>